<dbReference type="PANTHER" id="PTHR45638:SF11">
    <property type="entry name" value="CYCLIC NUCLEOTIDE-GATED CATION CHANNEL SUBUNIT A"/>
    <property type="match status" value="1"/>
</dbReference>
<dbReference type="SUPFAM" id="SSF81324">
    <property type="entry name" value="Voltage-gated potassium channels"/>
    <property type="match status" value="1"/>
</dbReference>
<dbReference type="InterPro" id="IPR005821">
    <property type="entry name" value="Ion_trans_dom"/>
</dbReference>
<keyword evidence="9" id="KW-1185">Reference proteome</keyword>
<name>A0ABR1CYU7_NECAM</name>
<evidence type="ECO:0000256" key="5">
    <source>
        <dbReference type="SAM" id="MobiDB-lite"/>
    </source>
</evidence>
<evidence type="ECO:0000256" key="6">
    <source>
        <dbReference type="SAM" id="Phobius"/>
    </source>
</evidence>
<evidence type="ECO:0000256" key="1">
    <source>
        <dbReference type="ARBA" id="ARBA00004141"/>
    </source>
</evidence>
<organism evidence="8 9">
    <name type="scientific">Necator americanus</name>
    <name type="common">Human hookworm</name>
    <dbReference type="NCBI Taxonomy" id="51031"/>
    <lineage>
        <taxon>Eukaryota</taxon>
        <taxon>Metazoa</taxon>
        <taxon>Ecdysozoa</taxon>
        <taxon>Nematoda</taxon>
        <taxon>Chromadorea</taxon>
        <taxon>Rhabditida</taxon>
        <taxon>Rhabditina</taxon>
        <taxon>Rhabditomorpha</taxon>
        <taxon>Strongyloidea</taxon>
        <taxon>Ancylostomatidae</taxon>
        <taxon>Bunostominae</taxon>
        <taxon>Necator</taxon>
    </lineage>
</organism>
<dbReference type="Pfam" id="PF00520">
    <property type="entry name" value="Ion_trans"/>
    <property type="match status" value="1"/>
</dbReference>
<reference evidence="8 9" key="1">
    <citation type="submission" date="2023-08" db="EMBL/GenBank/DDBJ databases">
        <title>A Necator americanus chromosomal reference genome.</title>
        <authorList>
            <person name="Ilik V."/>
            <person name="Petrzelkova K.J."/>
            <person name="Pardy F."/>
            <person name="Fuh T."/>
            <person name="Niatou-Singa F.S."/>
            <person name="Gouil Q."/>
            <person name="Baker L."/>
            <person name="Ritchie M.E."/>
            <person name="Jex A.R."/>
            <person name="Gazzola D."/>
            <person name="Li H."/>
            <person name="Toshio Fujiwara R."/>
            <person name="Zhan B."/>
            <person name="Aroian R.V."/>
            <person name="Pafco B."/>
            <person name="Schwarz E.M."/>
        </authorList>
    </citation>
    <scope>NUCLEOTIDE SEQUENCE [LARGE SCALE GENOMIC DNA]</scope>
    <source>
        <strain evidence="8 9">Aroian</strain>
        <tissue evidence="8">Whole animal</tissue>
    </source>
</reference>
<feature type="transmembrane region" description="Helical" evidence="6">
    <location>
        <begin position="125"/>
        <end position="145"/>
    </location>
</feature>
<evidence type="ECO:0000313" key="9">
    <source>
        <dbReference type="Proteomes" id="UP001303046"/>
    </source>
</evidence>
<evidence type="ECO:0000259" key="7">
    <source>
        <dbReference type="Pfam" id="PF00520"/>
    </source>
</evidence>
<evidence type="ECO:0000256" key="4">
    <source>
        <dbReference type="ARBA" id="ARBA00023136"/>
    </source>
</evidence>
<evidence type="ECO:0000256" key="3">
    <source>
        <dbReference type="ARBA" id="ARBA00022989"/>
    </source>
</evidence>
<keyword evidence="4 6" id="KW-0472">Membrane</keyword>
<evidence type="ECO:0000313" key="8">
    <source>
        <dbReference type="EMBL" id="KAK6742650.1"/>
    </source>
</evidence>
<feature type="compositionally biased region" description="Low complexity" evidence="5">
    <location>
        <begin position="1"/>
        <end position="12"/>
    </location>
</feature>
<keyword evidence="3 6" id="KW-1133">Transmembrane helix</keyword>
<dbReference type="Proteomes" id="UP001303046">
    <property type="component" value="Unassembled WGS sequence"/>
</dbReference>
<feature type="compositionally biased region" description="Polar residues" evidence="5">
    <location>
        <begin position="34"/>
        <end position="50"/>
    </location>
</feature>
<dbReference type="InterPro" id="IPR050866">
    <property type="entry name" value="CNG_cation_channel"/>
</dbReference>
<feature type="domain" description="Ion transport" evidence="7">
    <location>
        <begin position="181"/>
        <end position="269"/>
    </location>
</feature>
<protein>
    <recommendedName>
        <fullName evidence="7">Ion transport domain-containing protein</fullName>
    </recommendedName>
</protein>
<comment type="subcellular location">
    <subcellularLocation>
        <location evidence="1">Membrane</location>
        <topology evidence="1">Multi-pass membrane protein</topology>
    </subcellularLocation>
</comment>
<comment type="caution">
    <text evidence="8">The sequence shown here is derived from an EMBL/GenBank/DDBJ whole genome shotgun (WGS) entry which is preliminary data.</text>
</comment>
<dbReference type="PANTHER" id="PTHR45638">
    <property type="entry name" value="CYCLIC NUCLEOTIDE-GATED CATION CHANNEL SUBUNIT A"/>
    <property type="match status" value="1"/>
</dbReference>
<proteinExistence type="predicted"/>
<sequence length="304" mass="34364">MSAQASSSSTPEAPAPVAPAGTTLPASNGIAVPVSSQGTQHANGTLQTRPVTNGIDRFSFVRKLLRRQNRVHNTYEAQTEFLQKFGHGNASSEPAPTQPEPSAAEESTAGNLLKTWTIDASQDRYYYWTIVVSMAFVYNLLFVIARQVFVDLIGPTGVPVCMQSTTFYANTTKECSDDQLMNMVVMPSIEPYSDLGWSHWWWTRLLWAVLDLIMDSIYWLDMFVRTRTGFLEQGLVVKDIDKIRKKYFESKQFKYDVISVIPADYILVGHHLDRRPQRFQSAANGLPHPKRIDHLDHLDHLDSR</sequence>
<accession>A0ABR1CYU7</accession>
<gene>
    <name evidence="8" type="primary">Necator_chrIII.g10873</name>
    <name evidence="8" type="ORF">RB195_010108</name>
</gene>
<feature type="region of interest" description="Disordered" evidence="5">
    <location>
        <begin position="86"/>
        <end position="108"/>
    </location>
</feature>
<dbReference type="EMBL" id="JAVFWL010000003">
    <property type="protein sequence ID" value="KAK6742650.1"/>
    <property type="molecule type" value="Genomic_DNA"/>
</dbReference>
<evidence type="ECO:0000256" key="2">
    <source>
        <dbReference type="ARBA" id="ARBA00022692"/>
    </source>
</evidence>
<feature type="region of interest" description="Disordered" evidence="5">
    <location>
        <begin position="1"/>
        <end position="50"/>
    </location>
</feature>
<keyword evidence="2 6" id="KW-0812">Transmembrane</keyword>